<dbReference type="InParanoid" id="A0A316V406"/>
<sequence length="54" mass="6149">MSTGQNESSSSDRTSNLPNQFASCTMMLFERTLFALNFISIVRITKRTDSIRMI</sequence>
<keyword evidence="1" id="KW-1133">Transmembrane helix</keyword>
<dbReference type="Proteomes" id="UP000245771">
    <property type="component" value="Unassembled WGS sequence"/>
</dbReference>
<protein>
    <submittedName>
        <fullName evidence="2">Uncharacterized protein</fullName>
    </submittedName>
</protein>
<feature type="transmembrane region" description="Helical" evidence="1">
    <location>
        <begin position="20"/>
        <end position="44"/>
    </location>
</feature>
<reference evidence="2 3" key="1">
    <citation type="journal article" date="2018" name="Mol. Biol. Evol.">
        <title>Broad Genomic Sampling Reveals a Smut Pathogenic Ancestry of the Fungal Clade Ustilaginomycotina.</title>
        <authorList>
            <person name="Kijpornyongpan T."/>
            <person name="Mondo S.J."/>
            <person name="Barry K."/>
            <person name="Sandor L."/>
            <person name="Lee J."/>
            <person name="Lipzen A."/>
            <person name="Pangilinan J."/>
            <person name="LaButti K."/>
            <person name="Hainaut M."/>
            <person name="Henrissat B."/>
            <person name="Grigoriev I.V."/>
            <person name="Spatafora J.W."/>
            <person name="Aime M.C."/>
        </authorList>
    </citation>
    <scope>NUCLEOTIDE SEQUENCE [LARGE SCALE GENOMIC DNA]</scope>
    <source>
        <strain evidence="2 3">MCA 3882</strain>
    </source>
</reference>
<name>A0A316V406_9BASI</name>
<dbReference type="GeneID" id="37021402"/>
<proteinExistence type="predicted"/>
<evidence type="ECO:0000256" key="1">
    <source>
        <dbReference type="SAM" id="Phobius"/>
    </source>
</evidence>
<gene>
    <name evidence="2" type="ORF">FA14DRAFT_162457</name>
</gene>
<keyword evidence="3" id="KW-1185">Reference proteome</keyword>
<dbReference type="OrthoDB" id="5600085at2759"/>
<evidence type="ECO:0000313" key="3">
    <source>
        <dbReference type="Proteomes" id="UP000245771"/>
    </source>
</evidence>
<keyword evidence="1" id="KW-0812">Transmembrane</keyword>
<keyword evidence="1" id="KW-0472">Membrane</keyword>
<evidence type="ECO:0000313" key="2">
    <source>
        <dbReference type="EMBL" id="PWN32289.1"/>
    </source>
</evidence>
<dbReference type="EMBL" id="KZ819606">
    <property type="protein sequence ID" value="PWN32289.1"/>
    <property type="molecule type" value="Genomic_DNA"/>
</dbReference>
<dbReference type="RefSeq" id="XP_025352591.1">
    <property type="nucleotide sequence ID" value="XM_025499621.1"/>
</dbReference>
<dbReference type="AlphaFoldDB" id="A0A316V406"/>
<accession>A0A316V406</accession>
<organism evidence="2 3">
    <name type="scientific">Meira miltonrushii</name>
    <dbReference type="NCBI Taxonomy" id="1280837"/>
    <lineage>
        <taxon>Eukaryota</taxon>
        <taxon>Fungi</taxon>
        <taxon>Dikarya</taxon>
        <taxon>Basidiomycota</taxon>
        <taxon>Ustilaginomycotina</taxon>
        <taxon>Exobasidiomycetes</taxon>
        <taxon>Exobasidiales</taxon>
        <taxon>Brachybasidiaceae</taxon>
        <taxon>Meira</taxon>
    </lineage>
</organism>